<dbReference type="STRING" id="1123029.SAMN02745172_01463"/>
<dbReference type="PROSITE" id="PS52029">
    <property type="entry name" value="LD_TPASE"/>
    <property type="match status" value="1"/>
</dbReference>
<evidence type="ECO:0000313" key="12">
    <source>
        <dbReference type="EMBL" id="SHO63597.1"/>
    </source>
</evidence>
<organism evidence="12 13">
    <name type="scientific">Pseudoxanthobacter soli DSM 19599</name>
    <dbReference type="NCBI Taxonomy" id="1123029"/>
    <lineage>
        <taxon>Bacteria</taxon>
        <taxon>Pseudomonadati</taxon>
        <taxon>Pseudomonadota</taxon>
        <taxon>Alphaproteobacteria</taxon>
        <taxon>Hyphomicrobiales</taxon>
        <taxon>Segnochrobactraceae</taxon>
        <taxon>Pseudoxanthobacter</taxon>
    </lineage>
</organism>
<keyword evidence="10" id="KW-0732">Signal</keyword>
<feature type="domain" description="L,D-TPase catalytic" evidence="11">
    <location>
        <begin position="73"/>
        <end position="202"/>
    </location>
</feature>
<evidence type="ECO:0000256" key="4">
    <source>
        <dbReference type="ARBA" id="ARBA00022679"/>
    </source>
</evidence>
<dbReference type="PANTHER" id="PTHR30582">
    <property type="entry name" value="L,D-TRANSPEPTIDASE"/>
    <property type="match status" value="1"/>
</dbReference>
<accession>A0A1M7ZFD7</accession>
<evidence type="ECO:0000256" key="10">
    <source>
        <dbReference type="SAM" id="SignalP"/>
    </source>
</evidence>
<dbReference type="GO" id="GO:0071555">
    <property type="term" value="P:cell wall organization"/>
    <property type="evidence" value="ECO:0007669"/>
    <property type="project" value="UniProtKB-UniRule"/>
</dbReference>
<dbReference type="GO" id="GO:0016757">
    <property type="term" value="F:glycosyltransferase activity"/>
    <property type="evidence" value="ECO:0007669"/>
    <property type="project" value="UniProtKB-KW"/>
</dbReference>
<dbReference type="PANTHER" id="PTHR30582:SF24">
    <property type="entry name" value="L,D-TRANSPEPTIDASE ERFK_SRFK-RELATED"/>
    <property type="match status" value="1"/>
</dbReference>
<dbReference type="GO" id="GO:0018104">
    <property type="term" value="P:peptidoglycan-protein cross-linking"/>
    <property type="evidence" value="ECO:0007669"/>
    <property type="project" value="TreeGrafter"/>
</dbReference>
<dbReference type="GO" id="GO:0071972">
    <property type="term" value="F:peptidoglycan L,D-transpeptidase activity"/>
    <property type="evidence" value="ECO:0007669"/>
    <property type="project" value="TreeGrafter"/>
</dbReference>
<comment type="similarity">
    <text evidence="2">Belongs to the YkuD family.</text>
</comment>
<evidence type="ECO:0000256" key="3">
    <source>
        <dbReference type="ARBA" id="ARBA00022676"/>
    </source>
</evidence>
<sequence>MGRLAVFIGACATAAGLAVMPAIADEQEPAGQFFDPSSKTWVTYYLSREELARRQQEKFARRVVPIETNEVPGTVIIDTINRYLYLVQPDGQAIRYGIGVGKEGFEWSGVERISRKAEWPSWTPPAEMLARRPDLPRFMTGGPKNPLGARALYLGNTLYRVHGTNEDWSIGYAVSSGCIRLKNKDVTDLYERVNVGAKVIVIGPDSNYPIPPVLDLTRPQPKLPAPALANRPAS</sequence>
<evidence type="ECO:0000256" key="8">
    <source>
        <dbReference type="ARBA" id="ARBA00023316"/>
    </source>
</evidence>
<feature type="chain" id="PRO_5012093856" evidence="10">
    <location>
        <begin position="25"/>
        <end position="234"/>
    </location>
</feature>
<keyword evidence="3" id="KW-0328">Glycosyltransferase</keyword>
<keyword evidence="7 9" id="KW-0573">Peptidoglycan synthesis</keyword>
<keyword evidence="4" id="KW-0808">Transferase</keyword>
<gene>
    <name evidence="12" type="ORF">SAMN02745172_01463</name>
</gene>
<dbReference type="GO" id="GO:0005576">
    <property type="term" value="C:extracellular region"/>
    <property type="evidence" value="ECO:0007669"/>
    <property type="project" value="TreeGrafter"/>
</dbReference>
<dbReference type="RefSeq" id="WP_084564190.1">
    <property type="nucleotide sequence ID" value="NZ_FRXO01000002.1"/>
</dbReference>
<evidence type="ECO:0000256" key="2">
    <source>
        <dbReference type="ARBA" id="ARBA00005992"/>
    </source>
</evidence>
<dbReference type="CDD" id="cd16913">
    <property type="entry name" value="YkuD_like"/>
    <property type="match status" value="1"/>
</dbReference>
<dbReference type="Gene3D" id="2.40.440.10">
    <property type="entry name" value="L,D-transpeptidase catalytic domain-like"/>
    <property type="match status" value="1"/>
</dbReference>
<reference evidence="12 13" key="1">
    <citation type="submission" date="2016-12" db="EMBL/GenBank/DDBJ databases">
        <authorList>
            <person name="Song W.-J."/>
            <person name="Kurnit D.M."/>
        </authorList>
    </citation>
    <scope>NUCLEOTIDE SEQUENCE [LARGE SCALE GENOMIC DNA]</scope>
    <source>
        <strain evidence="12 13">DSM 19599</strain>
    </source>
</reference>
<evidence type="ECO:0000256" key="7">
    <source>
        <dbReference type="ARBA" id="ARBA00022984"/>
    </source>
</evidence>
<keyword evidence="5" id="KW-0378">Hydrolase</keyword>
<evidence type="ECO:0000256" key="9">
    <source>
        <dbReference type="PROSITE-ProRule" id="PRU01373"/>
    </source>
</evidence>
<feature type="signal peptide" evidence="10">
    <location>
        <begin position="1"/>
        <end position="24"/>
    </location>
</feature>
<dbReference type="EMBL" id="FRXO01000002">
    <property type="protein sequence ID" value="SHO63597.1"/>
    <property type="molecule type" value="Genomic_DNA"/>
</dbReference>
<evidence type="ECO:0000313" key="13">
    <source>
        <dbReference type="Proteomes" id="UP000186406"/>
    </source>
</evidence>
<dbReference type="UniPathway" id="UPA00219"/>
<dbReference type="InterPro" id="IPR038063">
    <property type="entry name" value="Transpep_catalytic_dom"/>
</dbReference>
<keyword evidence="8 9" id="KW-0961">Cell wall biogenesis/degradation</keyword>
<dbReference type="SUPFAM" id="SSF141523">
    <property type="entry name" value="L,D-transpeptidase catalytic domain-like"/>
    <property type="match status" value="1"/>
</dbReference>
<dbReference type="InterPro" id="IPR050979">
    <property type="entry name" value="LD-transpeptidase"/>
</dbReference>
<feature type="active site" description="Nucleophile" evidence="9">
    <location>
        <position position="178"/>
    </location>
</feature>
<protein>
    <submittedName>
        <fullName evidence="12">L,D-transpeptidase catalytic domain</fullName>
    </submittedName>
</protein>
<dbReference type="GO" id="GO:0008360">
    <property type="term" value="P:regulation of cell shape"/>
    <property type="evidence" value="ECO:0007669"/>
    <property type="project" value="UniProtKB-UniRule"/>
</dbReference>
<proteinExistence type="inferred from homology"/>
<dbReference type="Proteomes" id="UP000186406">
    <property type="component" value="Unassembled WGS sequence"/>
</dbReference>
<dbReference type="FunFam" id="2.40.440.10:FF:000002">
    <property type="entry name" value="L,D-transpeptidase ErfK/SrfK"/>
    <property type="match status" value="1"/>
</dbReference>
<keyword evidence="6 9" id="KW-0133">Cell shape</keyword>
<dbReference type="AlphaFoldDB" id="A0A1M7ZFD7"/>
<evidence type="ECO:0000256" key="6">
    <source>
        <dbReference type="ARBA" id="ARBA00022960"/>
    </source>
</evidence>
<evidence type="ECO:0000256" key="1">
    <source>
        <dbReference type="ARBA" id="ARBA00004752"/>
    </source>
</evidence>
<dbReference type="InterPro" id="IPR005490">
    <property type="entry name" value="LD_TPept_cat_dom"/>
</dbReference>
<comment type="pathway">
    <text evidence="1 9">Cell wall biogenesis; peptidoglycan biosynthesis.</text>
</comment>
<feature type="active site" description="Proton donor/acceptor" evidence="9">
    <location>
        <position position="162"/>
    </location>
</feature>
<dbReference type="Pfam" id="PF03734">
    <property type="entry name" value="YkuD"/>
    <property type="match status" value="1"/>
</dbReference>
<evidence type="ECO:0000259" key="11">
    <source>
        <dbReference type="PROSITE" id="PS52029"/>
    </source>
</evidence>
<evidence type="ECO:0000256" key="5">
    <source>
        <dbReference type="ARBA" id="ARBA00022801"/>
    </source>
</evidence>
<keyword evidence="13" id="KW-1185">Reference proteome</keyword>
<name>A0A1M7ZFD7_9HYPH</name>